<accession>A0AAW6RIX4</accession>
<organism evidence="1 2">
    <name type="scientific">Ottowia cancrivicina</name>
    <dbReference type="NCBI Taxonomy" id="3040346"/>
    <lineage>
        <taxon>Bacteria</taxon>
        <taxon>Pseudomonadati</taxon>
        <taxon>Pseudomonadota</taxon>
        <taxon>Betaproteobacteria</taxon>
        <taxon>Burkholderiales</taxon>
        <taxon>Comamonadaceae</taxon>
        <taxon>Ottowia</taxon>
    </lineage>
</organism>
<name>A0AAW6RIX4_9BURK</name>
<dbReference type="Gene3D" id="3.40.1580.10">
    <property type="entry name" value="SMI1/KNR4-like"/>
    <property type="match status" value="1"/>
</dbReference>
<dbReference type="SUPFAM" id="SSF160631">
    <property type="entry name" value="SMI1/KNR4-like"/>
    <property type="match status" value="1"/>
</dbReference>
<sequence length="158" mass="16932">MTSPTLQSLIERLNQAPFILPNEQVIWAPRRATPEAIAQVENALGQPIAGALREFLLLRGGGGLKSLPLSGIDPLHPLARNRGSILGDTLHWRAHGMPGRYIAIQRDAADQAPLCLDAQGGSEPPVIRWASGQAQPVASGFIDFYAASLEPVFRQAGI</sequence>
<dbReference type="RefSeq" id="WP_279524896.1">
    <property type="nucleotide sequence ID" value="NZ_JARVII010000024.1"/>
</dbReference>
<reference evidence="1 2" key="1">
    <citation type="submission" date="2023-04" db="EMBL/GenBank/DDBJ databases">
        <title>Ottowia paracancer sp. nov., isolated from human stomach.</title>
        <authorList>
            <person name="Song Y."/>
        </authorList>
    </citation>
    <scope>NUCLEOTIDE SEQUENCE [LARGE SCALE GENOMIC DNA]</scope>
    <source>
        <strain evidence="1 2">10c7w1</strain>
    </source>
</reference>
<dbReference type="InterPro" id="IPR037883">
    <property type="entry name" value="Knr4/Smi1-like_sf"/>
</dbReference>
<evidence type="ECO:0000313" key="1">
    <source>
        <dbReference type="EMBL" id="MDG9700109.1"/>
    </source>
</evidence>
<evidence type="ECO:0000313" key="2">
    <source>
        <dbReference type="Proteomes" id="UP001237156"/>
    </source>
</evidence>
<gene>
    <name evidence="1" type="ORF">QB898_10395</name>
</gene>
<dbReference type="EMBL" id="JARVII010000024">
    <property type="protein sequence ID" value="MDG9700109.1"/>
    <property type="molecule type" value="Genomic_DNA"/>
</dbReference>
<dbReference type="AlphaFoldDB" id="A0AAW6RIX4"/>
<comment type="caution">
    <text evidence="1">The sequence shown here is derived from an EMBL/GenBank/DDBJ whole genome shotgun (WGS) entry which is preliminary data.</text>
</comment>
<protein>
    <submittedName>
        <fullName evidence="1">SMI1/KNR4 family protein</fullName>
    </submittedName>
</protein>
<dbReference type="Pfam" id="PF14567">
    <property type="entry name" value="SUKH_5"/>
    <property type="match status" value="1"/>
</dbReference>
<proteinExistence type="predicted"/>
<keyword evidence="2" id="KW-1185">Reference proteome</keyword>
<dbReference type="Proteomes" id="UP001237156">
    <property type="component" value="Unassembled WGS sequence"/>
</dbReference>